<organism evidence="2 3">
    <name type="scientific">Brassica rapa subsp. trilocularis</name>
    <dbReference type="NCBI Taxonomy" id="1813537"/>
    <lineage>
        <taxon>Eukaryota</taxon>
        <taxon>Viridiplantae</taxon>
        <taxon>Streptophyta</taxon>
        <taxon>Embryophyta</taxon>
        <taxon>Tracheophyta</taxon>
        <taxon>Spermatophyta</taxon>
        <taxon>Magnoliopsida</taxon>
        <taxon>eudicotyledons</taxon>
        <taxon>Gunneridae</taxon>
        <taxon>Pentapetalae</taxon>
        <taxon>rosids</taxon>
        <taxon>malvids</taxon>
        <taxon>Brassicales</taxon>
        <taxon>Brassicaceae</taxon>
        <taxon>Brassiceae</taxon>
        <taxon>Brassica</taxon>
    </lineage>
</organism>
<feature type="region of interest" description="Disordered" evidence="1">
    <location>
        <begin position="1"/>
        <end position="22"/>
    </location>
</feature>
<gene>
    <name evidence="2" type="primary">A10g503170.1_BraROA</name>
    <name evidence="2" type="ORF">IGI04_040125</name>
</gene>
<dbReference type="EMBL" id="JADBGQ010000010">
    <property type="protein sequence ID" value="KAG5375529.1"/>
    <property type="molecule type" value="Genomic_DNA"/>
</dbReference>
<protein>
    <submittedName>
        <fullName evidence="2">Uncharacterized protein</fullName>
    </submittedName>
</protein>
<evidence type="ECO:0000256" key="1">
    <source>
        <dbReference type="SAM" id="MobiDB-lite"/>
    </source>
</evidence>
<keyword evidence="3" id="KW-1185">Reference proteome</keyword>
<accession>A0ABQ7KMS8</accession>
<dbReference type="Proteomes" id="UP000823674">
    <property type="component" value="Chromosome A10"/>
</dbReference>
<evidence type="ECO:0000313" key="2">
    <source>
        <dbReference type="EMBL" id="KAG5375529.1"/>
    </source>
</evidence>
<evidence type="ECO:0000313" key="3">
    <source>
        <dbReference type="Proteomes" id="UP000823674"/>
    </source>
</evidence>
<feature type="non-terminal residue" evidence="2">
    <location>
        <position position="1"/>
    </location>
</feature>
<name>A0ABQ7KMS8_BRACM</name>
<comment type="caution">
    <text evidence="2">The sequence shown here is derived from an EMBL/GenBank/DDBJ whole genome shotgun (WGS) entry which is preliminary data.</text>
</comment>
<proteinExistence type="predicted"/>
<reference evidence="2 3" key="1">
    <citation type="submission" date="2021-03" db="EMBL/GenBank/DDBJ databases">
        <authorList>
            <person name="King G.J."/>
            <person name="Bancroft I."/>
            <person name="Baten A."/>
            <person name="Bloomfield J."/>
            <person name="Borpatragohain P."/>
            <person name="He Z."/>
            <person name="Irish N."/>
            <person name="Irwin J."/>
            <person name="Liu K."/>
            <person name="Mauleon R.P."/>
            <person name="Moore J."/>
            <person name="Morris R."/>
            <person name="Ostergaard L."/>
            <person name="Wang B."/>
            <person name="Wells R."/>
        </authorList>
    </citation>
    <scope>NUCLEOTIDE SEQUENCE [LARGE SCALE GENOMIC DNA]</scope>
    <source>
        <strain evidence="2">R-o-18</strain>
        <tissue evidence="2">Leaf</tissue>
    </source>
</reference>
<sequence length="164" mass="18354">SETDIERLLKSSRKTSQKTLEKSSNAFFARRLPTKFSGNLPKSLESLPTSSVQNSTNIGYTLGRLLGKSSNAFYAGKLPTKSSESLLKSSAQNLSQTLEDFLEDPWKIFGKLMENSQKTLGRKSSNVFYARRLPTKSSESLLLKVVQRTNVKWSPSLSMLRNDI</sequence>